<evidence type="ECO:0000313" key="2">
    <source>
        <dbReference type="EMBL" id="CAL1535574.1"/>
    </source>
</evidence>
<accession>A0AAV2HRV3</accession>
<organism evidence="2 3">
    <name type="scientific">Lymnaea stagnalis</name>
    <name type="common">Great pond snail</name>
    <name type="synonym">Helix stagnalis</name>
    <dbReference type="NCBI Taxonomy" id="6523"/>
    <lineage>
        <taxon>Eukaryota</taxon>
        <taxon>Metazoa</taxon>
        <taxon>Spiralia</taxon>
        <taxon>Lophotrochozoa</taxon>
        <taxon>Mollusca</taxon>
        <taxon>Gastropoda</taxon>
        <taxon>Heterobranchia</taxon>
        <taxon>Euthyneura</taxon>
        <taxon>Panpulmonata</taxon>
        <taxon>Hygrophila</taxon>
        <taxon>Lymnaeoidea</taxon>
        <taxon>Lymnaeidae</taxon>
        <taxon>Lymnaea</taxon>
    </lineage>
</organism>
<comment type="similarity">
    <text evidence="1">Belongs to the C19orf12 family.</text>
</comment>
<dbReference type="Pfam" id="PF20721">
    <property type="entry name" value="C19orf12"/>
    <property type="match status" value="1"/>
</dbReference>
<gene>
    <name evidence="2" type="ORF">GSLYS_00009534001</name>
</gene>
<evidence type="ECO:0000256" key="1">
    <source>
        <dbReference type="ARBA" id="ARBA00029457"/>
    </source>
</evidence>
<dbReference type="InterPro" id="IPR033369">
    <property type="entry name" value="C19orf12"/>
</dbReference>
<protein>
    <submittedName>
        <fullName evidence="2">Uncharacterized protein</fullName>
    </submittedName>
</protein>
<evidence type="ECO:0000313" key="3">
    <source>
        <dbReference type="Proteomes" id="UP001497497"/>
    </source>
</evidence>
<sequence>MPKSSFEQLMGVLRENPELYKSTTGIFKAVLWLAHGTVAGGIVYGPEGALIGGMVGSVIGFITSNEYQPMMKVLQGMDQEERDELLRKVHALVNDDSEDALAKFVLSEENRMSLLELLSAATQRQ</sequence>
<keyword evidence="3" id="KW-1185">Reference proteome</keyword>
<dbReference type="PANTHER" id="PTHR31493:SF1">
    <property type="entry name" value="PROTEIN C19ORF12"/>
    <property type="match status" value="1"/>
</dbReference>
<name>A0AAV2HRV3_LYMST</name>
<reference evidence="2 3" key="1">
    <citation type="submission" date="2024-04" db="EMBL/GenBank/DDBJ databases">
        <authorList>
            <consortium name="Genoscope - CEA"/>
            <person name="William W."/>
        </authorList>
    </citation>
    <scope>NUCLEOTIDE SEQUENCE [LARGE SCALE GENOMIC DNA]</scope>
</reference>
<dbReference type="Proteomes" id="UP001497497">
    <property type="component" value="Unassembled WGS sequence"/>
</dbReference>
<dbReference type="PANTHER" id="PTHR31493">
    <property type="entry name" value="NAZO FAMILY MEMBER"/>
    <property type="match status" value="1"/>
</dbReference>
<dbReference type="EMBL" id="CAXITT010000206">
    <property type="protein sequence ID" value="CAL1535574.1"/>
    <property type="molecule type" value="Genomic_DNA"/>
</dbReference>
<dbReference type="AlphaFoldDB" id="A0AAV2HRV3"/>
<proteinExistence type="inferred from homology"/>
<comment type="caution">
    <text evidence="2">The sequence shown here is derived from an EMBL/GenBank/DDBJ whole genome shotgun (WGS) entry which is preliminary data.</text>
</comment>